<gene>
    <name evidence="1" type="ORF">JAAARDRAFT_41259</name>
</gene>
<dbReference type="OrthoDB" id="10266643at2759"/>
<dbReference type="EMBL" id="KL197750">
    <property type="protein sequence ID" value="KDQ51196.1"/>
    <property type="molecule type" value="Genomic_DNA"/>
</dbReference>
<dbReference type="AlphaFoldDB" id="A0A067PL57"/>
<proteinExistence type="predicted"/>
<organism evidence="1 2">
    <name type="scientific">Jaapia argillacea MUCL 33604</name>
    <dbReference type="NCBI Taxonomy" id="933084"/>
    <lineage>
        <taxon>Eukaryota</taxon>
        <taxon>Fungi</taxon>
        <taxon>Dikarya</taxon>
        <taxon>Basidiomycota</taxon>
        <taxon>Agaricomycotina</taxon>
        <taxon>Agaricomycetes</taxon>
        <taxon>Agaricomycetidae</taxon>
        <taxon>Jaapiales</taxon>
        <taxon>Jaapiaceae</taxon>
        <taxon>Jaapia</taxon>
    </lineage>
</organism>
<dbReference type="HOGENOM" id="CLU_2469412_0_0_1"/>
<name>A0A067PL57_9AGAM</name>
<accession>A0A067PL57</accession>
<dbReference type="Proteomes" id="UP000027265">
    <property type="component" value="Unassembled WGS sequence"/>
</dbReference>
<protein>
    <submittedName>
        <fullName evidence="1">Uncharacterized protein</fullName>
    </submittedName>
</protein>
<keyword evidence="2" id="KW-1185">Reference proteome</keyword>
<dbReference type="InParanoid" id="A0A067PL57"/>
<evidence type="ECO:0000313" key="2">
    <source>
        <dbReference type="Proteomes" id="UP000027265"/>
    </source>
</evidence>
<evidence type="ECO:0000313" key="1">
    <source>
        <dbReference type="EMBL" id="KDQ51196.1"/>
    </source>
</evidence>
<sequence>MSSADYYASVYGEPMVAFHFFHASTGSLSFVPAFSSLPDSSPLGKVTIGQPQVIEEVEQQLQSPRGRARSLWRRVRMAFRGKTISSRS</sequence>
<reference evidence="2" key="1">
    <citation type="journal article" date="2014" name="Proc. Natl. Acad. Sci. U.S.A.">
        <title>Extensive sampling of basidiomycete genomes demonstrates inadequacy of the white-rot/brown-rot paradigm for wood decay fungi.</title>
        <authorList>
            <person name="Riley R."/>
            <person name="Salamov A.A."/>
            <person name="Brown D.W."/>
            <person name="Nagy L.G."/>
            <person name="Floudas D."/>
            <person name="Held B.W."/>
            <person name="Levasseur A."/>
            <person name="Lombard V."/>
            <person name="Morin E."/>
            <person name="Otillar R."/>
            <person name="Lindquist E.A."/>
            <person name="Sun H."/>
            <person name="LaButti K.M."/>
            <person name="Schmutz J."/>
            <person name="Jabbour D."/>
            <person name="Luo H."/>
            <person name="Baker S.E."/>
            <person name="Pisabarro A.G."/>
            <person name="Walton J.D."/>
            <person name="Blanchette R.A."/>
            <person name="Henrissat B."/>
            <person name="Martin F."/>
            <person name="Cullen D."/>
            <person name="Hibbett D.S."/>
            <person name="Grigoriev I.V."/>
        </authorList>
    </citation>
    <scope>NUCLEOTIDE SEQUENCE [LARGE SCALE GENOMIC DNA]</scope>
    <source>
        <strain evidence="2">MUCL 33604</strain>
    </source>
</reference>